<dbReference type="EMBL" id="PGVE01000043">
    <property type="protein sequence ID" value="PLS04329.1"/>
    <property type="molecule type" value="Genomic_DNA"/>
</dbReference>
<accession>A0A2N5HFM4</accession>
<evidence type="ECO:0000313" key="2">
    <source>
        <dbReference type="Proteomes" id="UP000234950"/>
    </source>
</evidence>
<comment type="caution">
    <text evidence="1">The sequence shown here is derived from an EMBL/GenBank/DDBJ whole genome shotgun (WGS) entry which is preliminary data.</text>
</comment>
<sequence>MEKEKKKKNSSNGVENLKLKSMSLIVICMSIFLSACSIKLKTKEVESAKYTSIGNELSVFGFGIGENIHNIEDIIQTPVEKKGALYAFPDEKLTVYVDHQISQYIITTNPKFRLSKKITIGTTKERVLSKLKDIGVYEYKPKDQQMSFLFFQMNDQKVALGVTNDKVEKIMIGNKLVPFEQMVTNIPVEEDQVQDADDQFIAQSNLLTFSVNFTKNNHKVLSTKFLDFAKMGLLEGVPAPIGMDKNDLLYKYGQPNFVFKGKGKVDVYYYYKRFNSYMGFTKENKIVELRLPVDVSYQELKERGIPVGEKVTYGDYTLQVAGSNNLADEISISKKGLAD</sequence>
<dbReference type="Proteomes" id="UP000234950">
    <property type="component" value="Unassembled WGS sequence"/>
</dbReference>
<gene>
    <name evidence="1" type="ORF">CVD27_11825</name>
</gene>
<dbReference type="AlphaFoldDB" id="A0A2N5HFM4"/>
<evidence type="ECO:0000313" key="1">
    <source>
        <dbReference type="EMBL" id="PLS04329.1"/>
    </source>
</evidence>
<proteinExistence type="predicted"/>
<reference evidence="1 2" key="1">
    <citation type="submission" date="2017-11" db="EMBL/GenBank/DDBJ databases">
        <title>Comparitive Functional Genomics of Dry Heat Resistant strains isolated from the Viking Spacecraft.</title>
        <authorList>
            <person name="Seuylemezian A."/>
            <person name="Cooper K."/>
            <person name="Vaishampayan P."/>
        </authorList>
    </citation>
    <scope>NUCLEOTIDE SEQUENCE [LARGE SCALE GENOMIC DNA]</scope>
    <source>
        <strain evidence="1 2">V32-6</strain>
    </source>
</reference>
<keyword evidence="2" id="KW-1185">Reference proteome</keyword>
<name>A0A2N5HFM4_9BACI</name>
<organism evidence="1 2">
    <name type="scientific">Neobacillus cucumis</name>
    <dbReference type="NCBI Taxonomy" id="1740721"/>
    <lineage>
        <taxon>Bacteria</taxon>
        <taxon>Bacillati</taxon>
        <taxon>Bacillota</taxon>
        <taxon>Bacilli</taxon>
        <taxon>Bacillales</taxon>
        <taxon>Bacillaceae</taxon>
        <taxon>Neobacillus</taxon>
    </lineage>
</organism>
<protein>
    <submittedName>
        <fullName evidence="1">Uncharacterized protein</fullName>
    </submittedName>
</protein>